<dbReference type="GO" id="GO:0006083">
    <property type="term" value="P:acetate metabolic process"/>
    <property type="evidence" value="ECO:0007669"/>
    <property type="project" value="InterPro"/>
</dbReference>
<comment type="similarity">
    <text evidence="1">Belongs to the acetyl-CoA hydrolase/transferase family.</text>
</comment>
<evidence type="ECO:0000313" key="5">
    <source>
        <dbReference type="EMBL" id="MBC6680673.1"/>
    </source>
</evidence>
<proteinExistence type="inferred from homology"/>
<comment type="caution">
    <text evidence="5">The sequence shown here is derived from an EMBL/GenBank/DDBJ whole genome shotgun (WGS) entry which is preliminary data.</text>
</comment>
<evidence type="ECO:0000259" key="4">
    <source>
        <dbReference type="Pfam" id="PF13336"/>
    </source>
</evidence>
<dbReference type="Proteomes" id="UP000602647">
    <property type="component" value="Unassembled WGS sequence"/>
</dbReference>
<dbReference type="Gene3D" id="3.30.750.70">
    <property type="entry name" value="4-hydroxybutyrate coenzyme like domains"/>
    <property type="match status" value="1"/>
</dbReference>
<name>A0A923NKB4_9FIRM</name>
<evidence type="ECO:0000259" key="3">
    <source>
        <dbReference type="Pfam" id="PF02550"/>
    </source>
</evidence>
<evidence type="ECO:0000256" key="1">
    <source>
        <dbReference type="ARBA" id="ARBA00009632"/>
    </source>
</evidence>
<dbReference type="PANTHER" id="PTHR21432">
    <property type="entry name" value="ACETYL-COA HYDROLASE-RELATED"/>
    <property type="match status" value="1"/>
</dbReference>
<dbReference type="Gene3D" id="3.40.1080.20">
    <property type="entry name" value="Acetyl-CoA hydrolase/transferase C-terminal domain"/>
    <property type="match status" value="1"/>
</dbReference>
<dbReference type="Gene3D" id="3.40.1080.10">
    <property type="entry name" value="Glutaconate Coenzyme A-transferase"/>
    <property type="match status" value="1"/>
</dbReference>
<dbReference type="SUPFAM" id="SSF100950">
    <property type="entry name" value="NagB/RpiA/CoA transferase-like"/>
    <property type="match status" value="2"/>
</dbReference>
<dbReference type="RefSeq" id="WP_187303772.1">
    <property type="nucleotide sequence ID" value="NZ_CBCTON010000003.1"/>
</dbReference>
<keyword evidence="6" id="KW-1185">Reference proteome</keyword>
<organism evidence="5 6">
    <name type="scientific">Zhenpiania hominis</name>
    <dbReference type="NCBI Taxonomy" id="2763644"/>
    <lineage>
        <taxon>Bacteria</taxon>
        <taxon>Bacillati</taxon>
        <taxon>Bacillota</taxon>
        <taxon>Clostridia</taxon>
        <taxon>Peptostreptococcales</taxon>
        <taxon>Anaerovoracaceae</taxon>
        <taxon>Zhenpiania</taxon>
    </lineage>
</organism>
<dbReference type="EMBL" id="JACRYT010000017">
    <property type="protein sequence ID" value="MBC6680673.1"/>
    <property type="molecule type" value="Genomic_DNA"/>
</dbReference>
<feature type="domain" description="Acetyl-CoA hydrolase/transferase C-terminal" evidence="4">
    <location>
        <begin position="272"/>
        <end position="429"/>
    </location>
</feature>
<dbReference type="InterPro" id="IPR037171">
    <property type="entry name" value="NagB/RpiA_transferase-like"/>
</dbReference>
<reference evidence="5" key="1">
    <citation type="submission" date="2020-08" db="EMBL/GenBank/DDBJ databases">
        <title>Genome public.</title>
        <authorList>
            <person name="Liu C."/>
            <person name="Sun Q."/>
        </authorList>
    </citation>
    <scope>NUCLEOTIDE SEQUENCE</scope>
    <source>
        <strain evidence="5">BX12</strain>
    </source>
</reference>
<dbReference type="AlphaFoldDB" id="A0A923NKB4"/>
<dbReference type="Pfam" id="PF02550">
    <property type="entry name" value="AcetylCoA_hydro"/>
    <property type="match status" value="1"/>
</dbReference>
<protein>
    <submittedName>
        <fullName evidence="5">Acetyl-CoA hydrolase/transferase family protein</fullName>
    </submittedName>
</protein>
<sequence length="438" mass="48344">MDWKEIYESRKCSADEAVKKIQSGDRVLFAHAVAEPQILVDAMVANKDLYKDITVSHMVTLGKGEYSLPENHDVFTFEGWFTSPSTRKSISQGHGEFVPVFFHEVPSYLRRGIFHEDVLLVSVSEPDEHGFCNVGVSSDYTMQAIKSCRTVLAEVNDQVPVVFGDTFVHVSEIDAFVENSHPLYESKPAKIGPVEEAIGKNCASLIEDGSTLQLGIGAIPDAVLSQLGEKKHLGIHSEMIADGVVDLYEKGAIDCSQKGIDEGKMVVTFLMGTKKLYDFCNKNPMVELRPVDYVNHPETVAKLKNLVCINACVQVDFMGQIVSECIGTNQISGVGGQVDFVRGAAMSHDGKGKAIIAMPSVTIKKDGTKISKIVPYIDHGAAVTTSRCDADYIITEYGIAEMKGRTLKDRARQLINIAHPDFRDELKEQFVERFKDEF</sequence>
<dbReference type="GO" id="GO:0008775">
    <property type="term" value="F:acetate CoA-transferase activity"/>
    <property type="evidence" value="ECO:0007669"/>
    <property type="project" value="InterPro"/>
</dbReference>
<dbReference type="InterPro" id="IPR003702">
    <property type="entry name" value="ActCoA_hydro_N"/>
</dbReference>
<keyword evidence="5" id="KW-0378">Hydrolase</keyword>
<dbReference type="InterPro" id="IPR026888">
    <property type="entry name" value="AcetylCoA_hyd_C"/>
</dbReference>
<gene>
    <name evidence="5" type="ORF">H9L42_12665</name>
</gene>
<dbReference type="PANTHER" id="PTHR21432:SF20">
    <property type="entry name" value="ACETYL-COA HYDROLASE"/>
    <property type="match status" value="1"/>
</dbReference>
<dbReference type="GO" id="GO:0016787">
    <property type="term" value="F:hydrolase activity"/>
    <property type="evidence" value="ECO:0007669"/>
    <property type="project" value="UniProtKB-KW"/>
</dbReference>
<evidence type="ECO:0000313" key="6">
    <source>
        <dbReference type="Proteomes" id="UP000602647"/>
    </source>
</evidence>
<accession>A0A923NKB4</accession>
<feature type="domain" description="Acetyl-CoA hydrolase/transferase N-terminal" evidence="3">
    <location>
        <begin position="7"/>
        <end position="179"/>
    </location>
</feature>
<dbReference type="InterPro" id="IPR038460">
    <property type="entry name" value="AcetylCoA_hyd_C_sf"/>
</dbReference>
<dbReference type="Pfam" id="PF13336">
    <property type="entry name" value="AcetylCoA_hyd_C"/>
    <property type="match status" value="1"/>
</dbReference>
<evidence type="ECO:0000256" key="2">
    <source>
        <dbReference type="ARBA" id="ARBA00022679"/>
    </source>
</evidence>
<dbReference type="InterPro" id="IPR046433">
    <property type="entry name" value="ActCoA_hydro"/>
</dbReference>
<keyword evidence="2" id="KW-0808">Transferase</keyword>